<dbReference type="SUPFAM" id="SSF52317">
    <property type="entry name" value="Class I glutamine amidotransferase-like"/>
    <property type="match status" value="1"/>
</dbReference>
<dbReference type="InterPro" id="IPR018060">
    <property type="entry name" value="HTH_AraC"/>
</dbReference>
<dbReference type="SUPFAM" id="SSF46689">
    <property type="entry name" value="Homeodomain-like"/>
    <property type="match status" value="2"/>
</dbReference>
<dbReference type="GO" id="GO:0043565">
    <property type="term" value="F:sequence-specific DNA binding"/>
    <property type="evidence" value="ECO:0007669"/>
    <property type="project" value="InterPro"/>
</dbReference>
<name>A0A061JMV8_STUST</name>
<feature type="domain" description="HTH araC/xylS-type" evidence="3">
    <location>
        <begin position="235"/>
        <end position="333"/>
    </location>
</feature>
<dbReference type="Pfam" id="PF01965">
    <property type="entry name" value="DJ-1_PfpI"/>
    <property type="match status" value="1"/>
</dbReference>
<dbReference type="InterPro" id="IPR009057">
    <property type="entry name" value="Homeodomain-like_sf"/>
</dbReference>
<dbReference type="Proteomes" id="UP000026923">
    <property type="component" value="Unassembled WGS sequence"/>
</dbReference>
<gene>
    <name evidence="4" type="ORF">B597_019155</name>
</gene>
<proteinExistence type="predicted"/>
<dbReference type="AlphaFoldDB" id="A0A061JMV8"/>
<dbReference type="InterPro" id="IPR029062">
    <property type="entry name" value="Class_I_gatase-like"/>
</dbReference>
<dbReference type="GO" id="GO:0003700">
    <property type="term" value="F:DNA-binding transcription factor activity"/>
    <property type="evidence" value="ECO:0007669"/>
    <property type="project" value="InterPro"/>
</dbReference>
<dbReference type="PANTHER" id="PTHR43130:SF3">
    <property type="entry name" value="HTH-TYPE TRANSCRIPTIONAL REGULATOR RV1931C"/>
    <property type="match status" value="1"/>
</dbReference>
<organism evidence="4 5">
    <name type="scientific">Stutzerimonas stutzeri KOS6</name>
    <dbReference type="NCBI Taxonomy" id="1218352"/>
    <lineage>
        <taxon>Bacteria</taxon>
        <taxon>Pseudomonadati</taxon>
        <taxon>Pseudomonadota</taxon>
        <taxon>Gammaproteobacteria</taxon>
        <taxon>Pseudomonadales</taxon>
        <taxon>Pseudomonadaceae</taxon>
        <taxon>Stutzerimonas</taxon>
    </lineage>
</organism>
<dbReference type="PANTHER" id="PTHR43130">
    <property type="entry name" value="ARAC-FAMILY TRANSCRIPTIONAL REGULATOR"/>
    <property type="match status" value="1"/>
</dbReference>
<dbReference type="SMART" id="SM00342">
    <property type="entry name" value="HTH_ARAC"/>
    <property type="match status" value="1"/>
</dbReference>
<dbReference type="Gene3D" id="1.10.10.60">
    <property type="entry name" value="Homeodomain-like"/>
    <property type="match status" value="2"/>
</dbReference>
<dbReference type="Gene3D" id="3.40.50.880">
    <property type="match status" value="1"/>
</dbReference>
<evidence type="ECO:0000313" key="4">
    <source>
        <dbReference type="EMBL" id="EWC39690.1"/>
    </source>
</evidence>
<evidence type="ECO:0000313" key="5">
    <source>
        <dbReference type="Proteomes" id="UP000026923"/>
    </source>
</evidence>
<reference evidence="4 5" key="1">
    <citation type="journal article" date="2013" name="Genome Announc.">
        <title>Draft Genome of the Nitrogen-Fixing Bacterium Pseudomonas stutzeri Strain KOS6 Isolated from Industrial Hydrocarbon Sludge.</title>
        <authorList>
            <person name="Grigoryeva T.V."/>
            <person name="Laikov A.V."/>
            <person name="Naumova R.P."/>
            <person name="Manolov A.I."/>
            <person name="Larin A.K."/>
            <person name="Karpova I.Y."/>
            <person name="Semashko T.A."/>
            <person name="Alexeev D.G."/>
            <person name="Kostryukova E.S."/>
            <person name="Muller R."/>
            <person name="Govorun V.M."/>
        </authorList>
    </citation>
    <scope>NUCLEOTIDE SEQUENCE [LARGE SCALE GENOMIC DNA]</scope>
    <source>
        <strain evidence="4 5">KOS6</strain>
    </source>
</reference>
<comment type="caution">
    <text evidence="4">The sequence shown here is derived from an EMBL/GenBank/DDBJ whole genome shotgun (WGS) entry which is preliminary data.</text>
</comment>
<dbReference type="InterPro" id="IPR052158">
    <property type="entry name" value="INH-QAR"/>
</dbReference>
<dbReference type="Pfam" id="PF12833">
    <property type="entry name" value="HTH_18"/>
    <property type="match status" value="1"/>
</dbReference>
<keyword evidence="2" id="KW-0804">Transcription</keyword>
<evidence type="ECO:0000256" key="2">
    <source>
        <dbReference type="ARBA" id="ARBA00023163"/>
    </source>
</evidence>
<protein>
    <submittedName>
        <fullName evidence="4">AraC family transcriptional regulator</fullName>
    </submittedName>
</protein>
<evidence type="ECO:0000259" key="3">
    <source>
        <dbReference type="PROSITE" id="PS01124"/>
    </source>
</evidence>
<keyword evidence="1" id="KW-0805">Transcription regulation</keyword>
<evidence type="ECO:0000256" key="1">
    <source>
        <dbReference type="ARBA" id="ARBA00023015"/>
    </source>
</evidence>
<sequence>MGQTDIIVGKTDMPAAPETLEIGLLLYPGAQLAAVHGLTDLFGVANRMAAERQAAALPTLRVSHWALQDGLPEVRRIFDSLPGSESSPRIIILPPCLDARPEAHLAQPFTAWLEQCHQAGVTLGSVCAGAFLLAETGLLDGRTVTTHWGLAQALREHFPKVQVDADRMIVDDGDIITAGGLMAWTDLGLALVERLLGPTIASETARFLVIDLTRHSQRYFSSFAPRLDHGDEAVLRVQRWLQSQGASAVPVAAMAAQAGLGERTFLRRFRAATGLKPTEYCQQLRVGKARELLELTNRGIEQVAWAVGYQDPGAFRKVFHKLVGLSPGDYRRRFGIGAQPS</sequence>
<accession>A0A061JMV8</accession>
<dbReference type="HOGENOM" id="CLU_000445_59_0_6"/>
<dbReference type="EMBL" id="AMCZ02000033">
    <property type="protein sequence ID" value="EWC39690.1"/>
    <property type="molecule type" value="Genomic_DNA"/>
</dbReference>
<dbReference type="CDD" id="cd03138">
    <property type="entry name" value="GATase1_AraC_2"/>
    <property type="match status" value="1"/>
</dbReference>
<dbReference type="InterPro" id="IPR002818">
    <property type="entry name" value="DJ-1/PfpI"/>
</dbReference>
<dbReference type="PROSITE" id="PS01124">
    <property type="entry name" value="HTH_ARAC_FAMILY_2"/>
    <property type="match status" value="1"/>
</dbReference>
<dbReference type="eggNOG" id="COG4977">
    <property type="taxonomic scope" value="Bacteria"/>
</dbReference>